<sequence length="212" mass="22826">MTGGVSYAAGPRAARKVTPGMAIRNIRDLKAQLPPGGRLMGLDLGSKTIGMAISDPGLTVASPVGTIMRRKFTTDVQDLARELRGRNVAGFVIGLPRNMDGSDGPAAQSARSFAQNLIEQPQLLGGQVPEIAFWDERLSTSAVSRMMIEWDMTRKRRDEVVDRMAAAYILQGALDFMAAEAARAALAARDEAEGDAAGLDGRHDEEDRDRDD</sequence>
<evidence type="ECO:0000256" key="6">
    <source>
        <dbReference type="SAM" id="MobiDB-lite"/>
    </source>
</evidence>
<protein>
    <recommendedName>
        <fullName evidence="5">Putative pre-16S rRNA nuclease</fullName>
        <ecNumber evidence="5">3.1.-.-</ecNumber>
    </recommendedName>
</protein>
<evidence type="ECO:0000313" key="9">
    <source>
        <dbReference type="Proteomes" id="UP000316545"/>
    </source>
</evidence>
<keyword evidence="4 5" id="KW-0378">Hydrolase</keyword>
<comment type="function">
    <text evidence="5">Could be a nuclease involved in processing of the 5'-end of pre-16S rRNA.</text>
</comment>
<dbReference type="Pfam" id="PF03652">
    <property type="entry name" value="RuvX"/>
    <property type="match status" value="1"/>
</dbReference>
<proteinExistence type="inferred from homology"/>
<comment type="similarity">
    <text evidence="5">Belongs to the YqgF HJR family.</text>
</comment>
<dbReference type="Gene3D" id="3.30.420.140">
    <property type="entry name" value="YqgF/RNase H-like domain"/>
    <property type="match status" value="1"/>
</dbReference>
<dbReference type="InterPro" id="IPR037027">
    <property type="entry name" value="YqgF/RNaseH-like_dom_sf"/>
</dbReference>
<evidence type="ECO:0000256" key="5">
    <source>
        <dbReference type="HAMAP-Rule" id="MF_00651"/>
    </source>
</evidence>
<dbReference type="GO" id="GO:0016788">
    <property type="term" value="F:hydrolase activity, acting on ester bonds"/>
    <property type="evidence" value="ECO:0007669"/>
    <property type="project" value="UniProtKB-UniRule"/>
</dbReference>
<dbReference type="InterPro" id="IPR006641">
    <property type="entry name" value="YqgF/RNaseH-like_dom"/>
</dbReference>
<gene>
    <name evidence="8" type="ORF">FBZ88_101154</name>
</gene>
<dbReference type="AlphaFoldDB" id="A0A560GDG4"/>
<dbReference type="PANTHER" id="PTHR33317">
    <property type="entry name" value="POLYNUCLEOTIDYL TRANSFERASE, RIBONUCLEASE H-LIKE SUPERFAMILY PROTEIN"/>
    <property type="match status" value="1"/>
</dbReference>
<dbReference type="NCBIfam" id="TIGR00250">
    <property type="entry name" value="RNAse_H_YqgF"/>
    <property type="match status" value="1"/>
</dbReference>
<name>A0A560GDG4_9PROT</name>
<comment type="subcellular location">
    <subcellularLocation>
        <location evidence="5">Cytoplasm</location>
    </subcellularLocation>
</comment>
<keyword evidence="9" id="KW-1185">Reference proteome</keyword>
<feature type="region of interest" description="Disordered" evidence="6">
    <location>
        <begin position="187"/>
        <end position="212"/>
    </location>
</feature>
<dbReference type="GO" id="GO:0000967">
    <property type="term" value="P:rRNA 5'-end processing"/>
    <property type="evidence" value="ECO:0007669"/>
    <property type="project" value="UniProtKB-UniRule"/>
</dbReference>
<feature type="domain" description="YqgF/RNase H-like" evidence="7">
    <location>
        <begin position="37"/>
        <end position="143"/>
    </location>
</feature>
<dbReference type="PANTHER" id="PTHR33317:SF4">
    <property type="entry name" value="POLYNUCLEOTIDYL TRANSFERASE, RIBONUCLEASE H-LIKE SUPERFAMILY PROTEIN"/>
    <property type="match status" value="1"/>
</dbReference>
<dbReference type="SUPFAM" id="SSF53098">
    <property type="entry name" value="Ribonuclease H-like"/>
    <property type="match status" value="1"/>
</dbReference>
<dbReference type="EC" id="3.1.-.-" evidence="5"/>
<accession>A0A560GDG4</accession>
<evidence type="ECO:0000256" key="1">
    <source>
        <dbReference type="ARBA" id="ARBA00022490"/>
    </source>
</evidence>
<dbReference type="CDD" id="cd16964">
    <property type="entry name" value="YqgF"/>
    <property type="match status" value="1"/>
</dbReference>
<dbReference type="InterPro" id="IPR005227">
    <property type="entry name" value="YqgF"/>
</dbReference>
<dbReference type="InterPro" id="IPR012337">
    <property type="entry name" value="RNaseH-like_sf"/>
</dbReference>
<reference evidence="8 9" key="1">
    <citation type="submission" date="2019-06" db="EMBL/GenBank/DDBJ databases">
        <title>Genomic Encyclopedia of Type Strains, Phase IV (KMG-V): Genome sequencing to study the core and pangenomes of soil and plant-associated prokaryotes.</title>
        <authorList>
            <person name="Whitman W."/>
        </authorList>
    </citation>
    <scope>NUCLEOTIDE SEQUENCE [LARGE SCALE GENOMIC DNA]</scope>
    <source>
        <strain evidence="8 9">BR 11865</strain>
    </source>
</reference>
<keyword evidence="3 5" id="KW-0540">Nuclease</keyword>
<feature type="compositionally biased region" description="Basic and acidic residues" evidence="6">
    <location>
        <begin position="200"/>
        <end position="212"/>
    </location>
</feature>
<keyword evidence="1 5" id="KW-0963">Cytoplasm</keyword>
<evidence type="ECO:0000313" key="8">
    <source>
        <dbReference type="EMBL" id="TWB31784.1"/>
    </source>
</evidence>
<evidence type="ECO:0000256" key="2">
    <source>
        <dbReference type="ARBA" id="ARBA00022517"/>
    </source>
</evidence>
<evidence type="ECO:0000256" key="3">
    <source>
        <dbReference type="ARBA" id="ARBA00022722"/>
    </source>
</evidence>
<organism evidence="8 9">
    <name type="scientific">Nitrospirillum amazonense</name>
    <dbReference type="NCBI Taxonomy" id="28077"/>
    <lineage>
        <taxon>Bacteria</taxon>
        <taxon>Pseudomonadati</taxon>
        <taxon>Pseudomonadota</taxon>
        <taxon>Alphaproteobacteria</taxon>
        <taxon>Rhodospirillales</taxon>
        <taxon>Azospirillaceae</taxon>
        <taxon>Nitrospirillum</taxon>
    </lineage>
</organism>
<dbReference type="EMBL" id="VITO01000001">
    <property type="protein sequence ID" value="TWB31784.1"/>
    <property type="molecule type" value="Genomic_DNA"/>
</dbReference>
<dbReference type="SMART" id="SM00732">
    <property type="entry name" value="YqgFc"/>
    <property type="match status" value="1"/>
</dbReference>
<dbReference type="Proteomes" id="UP000316545">
    <property type="component" value="Unassembled WGS sequence"/>
</dbReference>
<comment type="caution">
    <text evidence="8">The sequence shown here is derived from an EMBL/GenBank/DDBJ whole genome shotgun (WGS) entry which is preliminary data.</text>
</comment>
<evidence type="ECO:0000259" key="7">
    <source>
        <dbReference type="SMART" id="SM00732"/>
    </source>
</evidence>
<dbReference type="HAMAP" id="MF_00651">
    <property type="entry name" value="Nuclease_YqgF"/>
    <property type="match status" value="1"/>
</dbReference>
<evidence type="ECO:0000256" key="4">
    <source>
        <dbReference type="ARBA" id="ARBA00022801"/>
    </source>
</evidence>
<dbReference type="GO" id="GO:0004518">
    <property type="term" value="F:nuclease activity"/>
    <property type="evidence" value="ECO:0007669"/>
    <property type="project" value="UniProtKB-KW"/>
</dbReference>
<keyword evidence="2 5" id="KW-0690">Ribosome biogenesis</keyword>
<dbReference type="GO" id="GO:0005829">
    <property type="term" value="C:cytosol"/>
    <property type="evidence" value="ECO:0007669"/>
    <property type="project" value="TreeGrafter"/>
</dbReference>